<evidence type="ECO:0000313" key="16">
    <source>
        <dbReference type="Proteomes" id="UP000228533"/>
    </source>
</evidence>
<comment type="subcellular location">
    <subcellularLocation>
        <location evidence="1 14">Cell membrane</location>
        <topology evidence="1 14">Multi-pass membrane protein</topology>
    </subcellularLocation>
</comment>
<keyword evidence="6 14" id="KW-0812">Transmembrane</keyword>
<keyword evidence="8 14" id="KW-1133">Transmembrane helix</keyword>
<evidence type="ECO:0000256" key="1">
    <source>
        <dbReference type="ARBA" id="ARBA00004651"/>
    </source>
</evidence>
<feature type="transmembrane region" description="Helical" evidence="14">
    <location>
        <begin position="209"/>
        <end position="231"/>
    </location>
</feature>
<comment type="function">
    <text evidence="14">Catalyzes the dephosphorylation of undecaprenyl diphosphate (UPP). Confers resistance to bacitracin.</text>
</comment>
<feature type="transmembrane region" description="Helical" evidence="14">
    <location>
        <begin position="41"/>
        <end position="63"/>
    </location>
</feature>
<evidence type="ECO:0000256" key="2">
    <source>
        <dbReference type="ARBA" id="ARBA00010621"/>
    </source>
</evidence>
<evidence type="ECO:0000256" key="3">
    <source>
        <dbReference type="ARBA" id="ARBA00012374"/>
    </source>
</evidence>
<dbReference type="InterPro" id="IPR003824">
    <property type="entry name" value="UppP"/>
</dbReference>
<evidence type="ECO:0000256" key="6">
    <source>
        <dbReference type="ARBA" id="ARBA00022692"/>
    </source>
</evidence>
<dbReference type="GO" id="GO:0009252">
    <property type="term" value="P:peptidoglycan biosynthetic process"/>
    <property type="evidence" value="ECO:0007669"/>
    <property type="project" value="UniProtKB-KW"/>
</dbReference>
<dbReference type="GO" id="GO:0008360">
    <property type="term" value="P:regulation of cell shape"/>
    <property type="evidence" value="ECO:0007669"/>
    <property type="project" value="UniProtKB-KW"/>
</dbReference>
<keyword evidence="10 14" id="KW-0046">Antibiotic resistance</keyword>
<keyword evidence="14" id="KW-0961">Cell wall biogenesis/degradation</keyword>
<keyword evidence="9 14" id="KW-0472">Membrane</keyword>
<feature type="transmembrane region" description="Helical" evidence="14">
    <location>
        <begin position="103"/>
        <end position="123"/>
    </location>
</feature>
<proteinExistence type="inferred from homology"/>
<evidence type="ECO:0000256" key="4">
    <source>
        <dbReference type="ARBA" id="ARBA00021581"/>
    </source>
</evidence>
<evidence type="ECO:0000313" key="15">
    <source>
        <dbReference type="EMBL" id="PIT96010.1"/>
    </source>
</evidence>
<evidence type="ECO:0000256" key="8">
    <source>
        <dbReference type="ARBA" id="ARBA00022989"/>
    </source>
</evidence>
<dbReference type="GO" id="GO:0005886">
    <property type="term" value="C:plasma membrane"/>
    <property type="evidence" value="ECO:0007669"/>
    <property type="project" value="UniProtKB-SubCell"/>
</dbReference>
<comment type="similarity">
    <text evidence="2 14">Belongs to the UppP family.</text>
</comment>
<dbReference type="Pfam" id="PF02673">
    <property type="entry name" value="BacA"/>
    <property type="match status" value="1"/>
</dbReference>
<comment type="catalytic activity">
    <reaction evidence="13 14">
        <text>di-trans,octa-cis-undecaprenyl diphosphate + H2O = di-trans,octa-cis-undecaprenyl phosphate + phosphate + H(+)</text>
        <dbReference type="Rhea" id="RHEA:28094"/>
        <dbReference type="ChEBI" id="CHEBI:15377"/>
        <dbReference type="ChEBI" id="CHEBI:15378"/>
        <dbReference type="ChEBI" id="CHEBI:43474"/>
        <dbReference type="ChEBI" id="CHEBI:58405"/>
        <dbReference type="ChEBI" id="CHEBI:60392"/>
        <dbReference type="EC" id="3.6.1.27"/>
    </reaction>
</comment>
<evidence type="ECO:0000256" key="12">
    <source>
        <dbReference type="ARBA" id="ARBA00032932"/>
    </source>
</evidence>
<feature type="transmembrane region" description="Helical" evidence="14">
    <location>
        <begin position="69"/>
        <end position="91"/>
    </location>
</feature>
<accession>A0A2M6WT83</accession>
<keyword evidence="14" id="KW-0133">Cell shape</keyword>
<reference evidence="16" key="1">
    <citation type="submission" date="2017-09" db="EMBL/GenBank/DDBJ databases">
        <title>Depth-based differentiation of microbial function through sediment-hosted aquifers and enrichment of novel symbionts in the deep terrestrial subsurface.</title>
        <authorList>
            <person name="Probst A.J."/>
            <person name="Ladd B."/>
            <person name="Jarett J.K."/>
            <person name="Geller-Mcgrath D.E."/>
            <person name="Sieber C.M.K."/>
            <person name="Emerson J.B."/>
            <person name="Anantharaman K."/>
            <person name="Thomas B.C."/>
            <person name="Malmstrom R."/>
            <person name="Stieglmeier M."/>
            <person name="Klingl A."/>
            <person name="Woyke T."/>
            <person name="Ryan C.M."/>
            <person name="Banfield J.F."/>
        </authorList>
    </citation>
    <scope>NUCLEOTIDE SEQUENCE [LARGE SCALE GENOMIC DNA]</scope>
</reference>
<dbReference type="HAMAP" id="MF_01006">
    <property type="entry name" value="Undec_diphosphatase"/>
    <property type="match status" value="1"/>
</dbReference>
<dbReference type="PANTHER" id="PTHR30622:SF3">
    <property type="entry name" value="UNDECAPRENYL-DIPHOSPHATASE"/>
    <property type="match status" value="1"/>
</dbReference>
<keyword evidence="7 14" id="KW-0378">Hydrolase</keyword>
<evidence type="ECO:0000256" key="11">
    <source>
        <dbReference type="ARBA" id="ARBA00032707"/>
    </source>
</evidence>
<dbReference type="GO" id="GO:0050380">
    <property type="term" value="F:undecaprenyl-diphosphatase activity"/>
    <property type="evidence" value="ECO:0007669"/>
    <property type="project" value="UniProtKB-UniRule"/>
</dbReference>
<evidence type="ECO:0000256" key="10">
    <source>
        <dbReference type="ARBA" id="ARBA00023251"/>
    </source>
</evidence>
<keyword evidence="14" id="KW-0573">Peptidoglycan synthesis</keyword>
<evidence type="ECO:0000256" key="9">
    <source>
        <dbReference type="ARBA" id="ARBA00023136"/>
    </source>
</evidence>
<dbReference type="GO" id="GO:0046677">
    <property type="term" value="P:response to antibiotic"/>
    <property type="evidence" value="ECO:0007669"/>
    <property type="project" value="UniProtKB-UniRule"/>
</dbReference>
<comment type="caution">
    <text evidence="15">The sequence shown here is derived from an EMBL/GenBank/DDBJ whole genome shotgun (WGS) entry which is preliminary data.</text>
</comment>
<sequence length="260" mass="28854">MNFIHSIILGLLEGATEFLPISSTAHLDLARSLMGITSNNFIKSFEIFIQLGAILAVVVLFWHRLWKNLPLTVGKLATAFAPTAIIGFFIYPVFKQYFMGNTLLMIIMLMVGGLGLIIFEKFYKASPELPGNSLSVISYKQAFVIGCAQSVAIVPGVSRAAATIIGGLLLKIPRATIVEFSFLLAIPTMAAATGLDLLKSGWAFNQNQYTLLAIGFITAFISALVVIHWLIRFVQKHDFAIFGWYRLIIGFLLLIYFYYR</sequence>
<dbReference type="EMBL" id="PFAM01000013">
    <property type="protein sequence ID" value="PIT96010.1"/>
    <property type="molecule type" value="Genomic_DNA"/>
</dbReference>
<dbReference type="PANTHER" id="PTHR30622">
    <property type="entry name" value="UNDECAPRENYL-DIPHOSPHATASE"/>
    <property type="match status" value="1"/>
</dbReference>
<dbReference type="Proteomes" id="UP000228533">
    <property type="component" value="Unassembled WGS sequence"/>
</dbReference>
<dbReference type="EC" id="3.6.1.27" evidence="3 14"/>
<keyword evidence="5 14" id="KW-1003">Cell membrane</keyword>
<evidence type="ECO:0000256" key="13">
    <source>
        <dbReference type="ARBA" id="ARBA00047594"/>
    </source>
</evidence>
<protein>
    <recommendedName>
        <fullName evidence="4 14">Undecaprenyl-diphosphatase</fullName>
        <ecNumber evidence="3 14">3.6.1.27</ecNumber>
    </recommendedName>
    <alternativeName>
        <fullName evidence="12 14">Bacitracin resistance protein</fullName>
    </alternativeName>
    <alternativeName>
        <fullName evidence="11 14">Undecaprenyl pyrophosphate phosphatase</fullName>
    </alternativeName>
</protein>
<evidence type="ECO:0000256" key="7">
    <source>
        <dbReference type="ARBA" id="ARBA00022801"/>
    </source>
</evidence>
<name>A0A2M6WT83_9BACT</name>
<organism evidence="15 16">
    <name type="scientific">Candidatus Falkowbacteria bacterium CG10_big_fil_rev_8_21_14_0_10_37_14</name>
    <dbReference type="NCBI Taxonomy" id="1974561"/>
    <lineage>
        <taxon>Bacteria</taxon>
        <taxon>Candidatus Falkowiibacteriota</taxon>
    </lineage>
</organism>
<evidence type="ECO:0000256" key="14">
    <source>
        <dbReference type="HAMAP-Rule" id="MF_01006"/>
    </source>
</evidence>
<dbReference type="GO" id="GO:0071555">
    <property type="term" value="P:cell wall organization"/>
    <property type="evidence" value="ECO:0007669"/>
    <property type="project" value="UniProtKB-KW"/>
</dbReference>
<gene>
    <name evidence="14" type="primary">uppP</name>
    <name evidence="15" type="ORF">COT94_01970</name>
</gene>
<feature type="transmembrane region" description="Helical" evidence="14">
    <location>
        <begin position="143"/>
        <end position="170"/>
    </location>
</feature>
<feature type="transmembrane region" description="Helical" evidence="14">
    <location>
        <begin position="177"/>
        <end position="197"/>
    </location>
</feature>
<evidence type="ECO:0000256" key="5">
    <source>
        <dbReference type="ARBA" id="ARBA00022475"/>
    </source>
</evidence>
<feature type="transmembrane region" description="Helical" evidence="14">
    <location>
        <begin position="243"/>
        <end position="259"/>
    </location>
</feature>
<dbReference type="AlphaFoldDB" id="A0A2M6WT83"/>
<comment type="miscellaneous">
    <text evidence="14">Bacitracin is thought to be involved in the inhibition of peptidoglycan synthesis by sequestering undecaprenyl diphosphate, thereby reducing the pool of lipid carrier available.</text>
</comment>